<feature type="binding site" evidence="9">
    <location>
        <position position="40"/>
    </location>
    <ligand>
        <name>substrate</name>
    </ligand>
</feature>
<dbReference type="PROSITE" id="PS00156">
    <property type="entry name" value="OMPDECASE"/>
    <property type="match status" value="1"/>
</dbReference>
<comment type="catalytic activity">
    <reaction evidence="10">
        <text>orotidine 5'-phosphate + H(+) = UMP + CO2</text>
        <dbReference type="Rhea" id="RHEA:11596"/>
        <dbReference type="ChEBI" id="CHEBI:15378"/>
        <dbReference type="ChEBI" id="CHEBI:16526"/>
        <dbReference type="ChEBI" id="CHEBI:57538"/>
        <dbReference type="ChEBI" id="CHEBI:57865"/>
        <dbReference type="EC" id="4.1.1.23"/>
    </reaction>
</comment>
<dbReference type="GO" id="GO:0005829">
    <property type="term" value="C:cytosol"/>
    <property type="evidence" value="ECO:0007669"/>
    <property type="project" value="TreeGrafter"/>
</dbReference>
<evidence type="ECO:0000256" key="9">
    <source>
        <dbReference type="PIRSR" id="PIRSR614732-2"/>
    </source>
</evidence>
<evidence type="ECO:0000256" key="8">
    <source>
        <dbReference type="PIRSR" id="PIRSR614732-1"/>
    </source>
</evidence>
<sequence length="279" mass="30497">MASKSFLTYAARAKQHPNPIARRLLELAEEKKSNVVVSADLTTTKELLYLADRLGPYIALFKTHIDIISDFSNETVEGLKSLSEKHNFLIFEDRKFVDIGHTVQMQYDGGALRISEWAHIVNASILAGDGIVEALASIGTADTVEHKGQRGLLMLAHMTTKGSLATGAYTQASIESARLHKDFVVGFVANHALTEVADPTTATEDEDFVVFTTGVNRATKDGPLGQQYQTPKKAIARGADFIISGRGIYATENPIETVQLYQKEGWEAYLDRVGGEPEA</sequence>
<dbReference type="InterPro" id="IPR018089">
    <property type="entry name" value="OMPdecase_AS"/>
</dbReference>
<keyword evidence="6 10" id="KW-0665">Pyrimidine biosynthesis</keyword>
<evidence type="ECO:0000313" key="13">
    <source>
        <dbReference type="Proteomes" id="UP001276659"/>
    </source>
</evidence>
<feature type="binding site" evidence="9">
    <location>
        <position position="246"/>
    </location>
    <ligand>
        <name>substrate</name>
    </ligand>
</feature>
<organism evidence="12 13">
    <name type="scientific">Lepraria neglecta</name>
    <dbReference type="NCBI Taxonomy" id="209136"/>
    <lineage>
        <taxon>Eukaryota</taxon>
        <taxon>Fungi</taxon>
        <taxon>Dikarya</taxon>
        <taxon>Ascomycota</taxon>
        <taxon>Pezizomycotina</taxon>
        <taxon>Lecanoromycetes</taxon>
        <taxon>OSLEUM clade</taxon>
        <taxon>Lecanoromycetidae</taxon>
        <taxon>Lecanorales</taxon>
        <taxon>Lecanorineae</taxon>
        <taxon>Stereocaulaceae</taxon>
        <taxon>Lepraria</taxon>
    </lineage>
</organism>
<dbReference type="InterPro" id="IPR001754">
    <property type="entry name" value="OMPdeCOase_dom"/>
</dbReference>
<dbReference type="InterPro" id="IPR014732">
    <property type="entry name" value="OMPdecase"/>
</dbReference>
<dbReference type="CDD" id="cd04725">
    <property type="entry name" value="OMP_decarboxylase_like"/>
    <property type="match status" value="1"/>
</dbReference>
<keyword evidence="13" id="KW-1185">Reference proteome</keyword>
<feature type="binding site" evidence="9">
    <location>
        <position position="159"/>
    </location>
    <ligand>
        <name>substrate</name>
    </ligand>
</feature>
<dbReference type="EC" id="4.1.1.23" evidence="3 10"/>
<evidence type="ECO:0000256" key="10">
    <source>
        <dbReference type="RuleBase" id="RU000512"/>
    </source>
</evidence>
<evidence type="ECO:0000256" key="2">
    <source>
        <dbReference type="ARBA" id="ARBA00011018"/>
    </source>
</evidence>
<dbReference type="SMART" id="SM00934">
    <property type="entry name" value="OMPdecase"/>
    <property type="match status" value="1"/>
</dbReference>
<dbReference type="GO" id="GO:0006207">
    <property type="term" value="P:'de novo' pyrimidine nucleobase biosynthetic process"/>
    <property type="evidence" value="ECO:0007669"/>
    <property type="project" value="InterPro"/>
</dbReference>
<protein>
    <recommendedName>
        <fullName evidence="4 10">Orotidine 5'-phosphate decarboxylase</fullName>
        <ecNumber evidence="3 10">4.1.1.23</ecNumber>
    </recommendedName>
</protein>
<dbReference type="GO" id="GO:0044205">
    <property type="term" value="P:'de novo' UMP biosynthetic process"/>
    <property type="evidence" value="ECO:0007669"/>
    <property type="project" value="InterPro"/>
</dbReference>
<evidence type="ECO:0000256" key="6">
    <source>
        <dbReference type="ARBA" id="ARBA00022975"/>
    </source>
</evidence>
<evidence type="ECO:0000256" key="1">
    <source>
        <dbReference type="ARBA" id="ARBA00004861"/>
    </source>
</evidence>
<evidence type="ECO:0000256" key="7">
    <source>
        <dbReference type="ARBA" id="ARBA00023239"/>
    </source>
</evidence>
<dbReference type="EMBL" id="JASNWA010000008">
    <property type="protein sequence ID" value="KAK3171566.1"/>
    <property type="molecule type" value="Genomic_DNA"/>
</dbReference>
<evidence type="ECO:0000256" key="5">
    <source>
        <dbReference type="ARBA" id="ARBA00022793"/>
    </source>
</evidence>
<dbReference type="Pfam" id="PF00215">
    <property type="entry name" value="OMPdecase"/>
    <property type="match status" value="1"/>
</dbReference>
<dbReference type="GO" id="GO:0004590">
    <property type="term" value="F:orotidine-5'-phosphate decarboxylase activity"/>
    <property type="evidence" value="ECO:0007669"/>
    <property type="project" value="UniProtKB-EC"/>
</dbReference>
<evidence type="ECO:0000256" key="4">
    <source>
        <dbReference type="ARBA" id="ARBA00021923"/>
    </source>
</evidence>
<gene>
    <name evidence="12" type="ORF">OEA41_003650</name>
</gene>
<dbReference type="PANTHER" id="PTHR32119">
    <property type="entry name" value="OROTIDINE 5'-PHOSPHATE DECARBOXYLASE"/>
    <property type="match status" value="1"/>
</dbReference>
<dbReference type="InterPro" id="IPR013785">
    <property type="entry name" value="Aldolase_TIM"/>
</dbReference>
<evidence type="ECO:0000259" key="11">
    <source>
        <dbReference type="SMART" id="SM00934"/>
    </source>
</evidence>
<name>A0AAE0DJ82_9LECA</name>
<feature type="active site" description="For OMPdecase activity" evidence="8">
    <location>
        <position position="98"/>
    </location>
</feature>
<comment type="caution">
    <text evidence="12">The sequence shown here is derived from an EMBL/GenBank/DDBJ whole genome shotgun (WGS) entry which is preliminary data.</text>
</comment>
<feature type="active site" description="For OMPdecase activity" evidence="8">
    <location>
        <position position="95"/>
    </location>
</feature>
<dbReference type="NCBIfam" id="TIGR01740">
    <property type="entry name" value="pyrF"/>
    <property type="match status" value="1"/>
</dbReference>
<evidence type="ECO:0000313" key="12">
    <source>
        <dbReference type="EMBL" id="KAK3171566.1"/>
    </source>
</evidence>
<accession>A0AAE0DJ82</accession>
<evidence type="ECO:0000256" key="3">
    <source>
        <dbReference type="ARBA" id="ARBA00012321"/>
    </source>
</evidence>
<comment type="pathway">
    <text evidence="1 10">Pyrimidine metabolism; UMP biosynthesis via de novo pathway; UMP from orotate: step 2/2.</text>
</comment>
<reference evidence="12" key="1">
    <citation type="submission" date="2022-11" db="EMBL/GenBank/DDBJ databases">
        <title>Chromosomal genome sequence assembly and mating type (MAT) locus characterization of the leprose asexual lichenized fungus Lepraria neglecta (Nyl.) Erichsen.</title>
        <authorList>
            <person name="Allen J.L."/>
            <person name="Pfeffer B."/>
        </authorList>
    </citation>
    <scope>NUCLEOTIDE SEQUENCE</scope>
    <source>
        <strain evidence="12">Allen 5258</strain>
    </source>
</reference>
<dbReference type="AlphaFoldDB" id="A0AAE0DJ82"/>
<dbReference type="Gene3D" id="3.20.20.70">
    <property type="entry name" value="Aldolase class I"/>
    <property type="match status" value="1"/>
</dbReference>
<dbReference type="FunFam" id="3.20.20.70:FF:000114">
    <property type="entry name" value="Decarboxylase,orotidine phosphate"/>
    <property type="match status" value="1"/>
</dbReference>
<dbReference type="InterPro" id="IPR011060">
    <property type="entry name" value="RibuloseP-bd_barrel"/>
</dbReference>
<feature type="binding site" evidence="9">
    <location>
        <position position="226"/>
    </location>
    <ligand>
        <name>substrate</name>
    </ligand>
</feature>
<feature type="domain" description="Orotidine 5'-phosphate decarboxylase" evidence="11">
    <location>
        <begin position="34"/>
        <end position="261"/>
    </location>
</feature>
<keyword evidence="5 10" id="KW-0210">Decarboxylase</keyword>
<feature type="binding site" evidence="9">
    <location>
        <position position="245"/>
    </location>
    <ligand>
        <name>substrate</name>
    </ligand>
</feature>
<keyword evidence="7 10" id="KW-0456">Lyase</keyword>
<proteinExistence type="inferred from homology"/>
<feature type="active site" description="For OMPdecase activity" evidence="8">
    <location>
        <position position="93"/>
    </location>
</feature>
<feature type="binding site" evidence="9">
    <location>
        <position position="62"/>
    </location>
    <ligand>
        <name>substrate</name>
    </ligand>
</feature>
<comment type="similarity">
    <text evidence="2 10">Belongs to the OMP decarboxylase family.</text>
</comment>
<dbReference type="PANTHER" id="PTHR32119:SF2">
    <property type="entry name" value="OROTIDINE 5'-PHOSPHATE DECARBOXYLASE"/>
    <property type="match status" value="1"/>
</dbReference>
<dbReference type="Proteomes" id="UP001276659">
    <property type="component" value="Unassembled WGS sequence"/>
</dbReference>
<dbReference type="SUPFAM" id="SSF51366">
    <property type="entry name" value="Ribulose-phoshate binding barrel"/>
    <property type="match status" value="1"/>
</dbReference>